<dbReference type="AlphaFoldDB" id="Q75E98"/>
<dbReference type="GeneID" id="4618758"/>
<name>Q75E98_EREGS</name>
<keyword evidence="2" id="KW-1185">Reference proteome</keyword>
<gene>
    <name evidence="1" type="ORF">AGOS_AAR179C</name>
</gene>
<dbReference type="KEGG" id="ago:AGOS_AAR179C"/>
<evidence type="ECO:0000313" key="2">
    <source>
        <dbReference type="Proteomes" id="UP000000591"/>
    </source>
</evidence>
<accession>Q75E98</accession>
<proteinExistence type="predicted"/>
<dbReference type="InParanoid" id="Q75E98"/>
<dbReference type="OMA" id="MQSLIMM"/>
<organism evidence="1 2">
    <name type="scientific">Eremothecium gossypii (strain ATCC 10895 / CBS 109.51 / FGSC 9923 / NRRL Y-1056)</name>
    <name type="common">Yeast</name>
    <name type="synonym">Ashbya gossypii</name>
    <dbReference type="NCBI Taxonomy" id="284811"/>
    <lineage>
        <taxon>Eukaryota</taxon>
        <taxon>Fungi</taxon>
        <taxon>Dikarya</taxon>
        <taxon>Ascomycota</taxon>
        <taxon>Saccharomycotina</taxon>
        <taxon>Saccharomycetes</taxon>
        <taxon>Saccharomycetales</taxon>
        <taxon>Saccharomycetaceae</taxon>
        <taxon>Eremothecium</taxon>
    </lineage>
</organism>
<reference evidence="1 2" key="1">
    <citation type="journal article" date="2004" name="Science">
        <title>The Ashbya gossypii genome as a tool for mapping the ancient Saccharomyces cerevisiae genome.</title>
        <authorList>
            <person name="Dietrich F.S."/>
            <person name="Voegeli S."/>
            <person name="Brachat S."/>
            <person name="Lerch A."/>
            <person name="Gates K."/>
            <person name="Steiner S."/>
            <person name="Mohr C."/>
            <person name="Pohlmann R."/>
            <person name="Luedi P."/>
            <person name="Choi S."/>
            <person name="Wing R.A."/>
            <person name="Flavier A."/>
            <person name="Gaffney T.D."/>
            <person name="Philippsen P."/>
        </authorList>
    </citation>
    <scope>NUCLEOTIDE SEQUENCE [LARGE SCALE GENOMIC DNA]</scope>
    <source>
        <strain evidence="2">ATCC 10895 / CBS 109.51 / FGSC 9923 / NRRL Y-1056</strain>
    </source>
</reference>
<evidence type="ECO:0000313" key="1">
    <source>
        <dbReference type="EMBL" id="AAS50546.1"/>
    </source>
</evidence>
<dbReference type="OrthoDB" id="4063252at2759"/>
<dbReference type="RefSeq" id="NP_982722.1">
    <property type="nucleotide sequence ID" value="NM_208075.1"/>
</dbReference>
<protein>
    <submittedName>
        <fullName evidence="1">AAR179Cp</fullName>
    </submittedName>
</protein>
<dbReference type="Proteomes" id="UP000000591">
    <property type="component" value="Chromosome I"/>
</dbReference>
<dbReference type="HOGENOM" id="CLU_1073535_0_0_1"/>
<sequence>MFEKDEILPLDEARSQKIKEFLSLSLGLITESIEKKEYDSIARSVSVLNMQLGLTELEEILEDRIVDFYTEHRLLQDAMAIYEPAMIHALVDRVSKLREKYYDPDTQAVDPSSPDFDLINLLNMQSLIMMRRSRRLYEKIAGSYNRLIAVDLTLDDFETIVHRYRDGLMLLKSINLEMVYFVPYCKHFENITIFVKEFGTGLTNINEKYKSAYRFLVQARNYQRKIRRVSLDSLIDGMRKKCESMGNKRQGLA</sequence>
<reference evidence="2" key="2">
    <citation type="journal article" date="2013" name="G3 (Bethesda)">
        <title>Genomes of Ashbya fungi isolated from insects reveal four mating-type loci, numerous translocations, lack of transposons, and distinct gene duplications.</title>
        <authorList>
            <person name="Dietrich F.S."/>
            <person name="Voegeli S."/>
            <person name="Kuo S."/>
            <person name="Philippsen P."/>
        </authorList>
    </citation>
    <scope>GENOME REANNOTATION</scope>
    <source>
        <strain evidence="2">ATCC 10895 / CBS 109.51 / FGSC 9923 / NRRL Y-1056</strain>
    </source>
</reference>
<dbReference type="EMBL" id="AE016814">
    <property type="protein sequence ID" value="AAS50546.1"/>
    <property type="molecule type" value="Genomic_DNA"/>
</dbReference>